<evidence type="ECO:0000313" key="3">
    <source>
        <dbReference type="Proteomes" id="UP001519363"/>
    </source>
</evidence>
<sequence>MTTRTVDRAGVGLGIVAATEVFRSRRGILPWLVLLSPVVVSVPMLIGAAITGDWRTFGSLTLTLWGTLLPVLIGLMAALSVQQDNDAWLFLLASPVSRARLVIGKFLALAGLLLAASLVLVVTLWIGALETGTAFPLNAWAAVATMWLSSLGLLGIMLLVAIAVGLPIAVGLGALGALAGALTGDKSIWYLVPFGWPLRSMLPFGEVHASGTPLPSTSPLLEVGPAVGATGLSLVVAAFAVWASCAVLKRKEI</sequence>
<feature type="transmembrane region" description="Helical" evidence="1">
    <location>
        <begin position="28"/>
        <end position="50"/>
    </location>
</feature>
<evidence type="ECO:0000256" key="1">
    <source>
        <dbReference type="SAM" id="Phobius"/>
    </source>
</evidence>
<feature type="transmembrane region" description="Helical" evidence="1">
    <location>
        <begin position="225"/>
        <end position="248"/>
    </location>
</feature>
<accession>A0ABS5ABM3</accession>
<keyword evidence="3" id="KW-1185">Reference proteome</keyword>
<dbReference type="Pfam" id="PF12730">
    <property type="entry name" value="ABC2_membrane_4"/>
    <property type="match status" value="1"/>
</dbReference>
<reference evidence="2 3" key="1">
    <citation type="submission" date="2021-03" db="EMBL/GenBank/DDBJ databases">
        <title>Sequencing the genomes of 1000 actinobacteria strains.</title>
        <authorList>
            <person name="Klenk H.-P."/>
        </authorList>
    </citation>
    <scope>NUCLEOTIDE SEQUENCE [LARGE SCALE GENOMIC DNA]</scope>
    <source>
        <strain evidence="2 3">DSM 44580</strain>
    </source>
</reference>
<name>A0ABS5ABM3_9PSEU</name>
<proteinExistence type="predicted"/>
<evidence type="ECO:0000313" key="2">
    <source>
        <dbReference type="EMBL" id="MBP2473988.1"/>
    </source>
</evidence>
<dbReference type="EMBL" id="JAGIOO010000001">
    <property type="protein sequence ID" value="MBP2473988.1"/>
    <property type="molecule type" value="Genomic_DNA"/>
</dbReference>
<dbReference type="Proteomes" id="UP001519363">
    <property type="component" value="Unassembled WGS sequence"/>
</dbReference>
<organism evidence="2 3">
    <name type="scientific">Crossiella equi</name>
    <dbReference type="NCBI Taxonomy" id="130796"/>
    <lineage>
        <taxon>Bacteria</taxon>
        <taxon>Bacillati</taxon>
        <taxon>Actinomycetota</taxon>
        <taxon>Actinomycetes</taxon>
        <taxon>Pseudonocardiales</taxon>
        <taxon>Pseudonocardiaceae</taxon>
        <taxon>Crossiella</taxon>
    </lineage>
</organism>
<feature type="transmembrane region" description="Helical" evidence="1">
    <location>
        <begin position="62"/>
        <end position="81"/>
    </location>
</feature>
<keyword evidence="1" id="KW-1133">Transmembrane helix</keyword>
<keyword evidence="1" id="KW-0472">Membrane</keyword>
<feature type="transmembrane region" description="Helical" evidence="1">
    <location>
        <begin position="102"/>
        <end position="126"/>
    </location>
</feature>
<dbReference type="RefSeq" id="WP_086789841.1">
    <property type="nucleotide sequence ID" value="NZ_JAGIOO010000001.1"/>
</dbReference>
<gene>
    <name evidence="2" type="ORF">JOF53_002860</name>
</gene>
<feature type="transmembrane region" description="Helical" evidence="1">
    <location>
        <begin position="146"/>
        <end position="175"/>
    </location>
</feature>
<comment type="caution">
    <text evidence="2">The sequence shown here is derived from an EMBL/GenBank/DDBJ whole genome shotgun (WGS) entry which is preliminary data.</text>
</comment>
<keyword evidence="1" id="KW-0812">Transmembrane</keyword>
<protein>
    <submittedName>
        <fullName evidence="2">ABC-2 type transport system permease protein</fullName>
    </submittedName>
</protein>